<dbReference type="EMBL" id="BAEO01000045">
    <property type="protein sequence ID" value="GAC20075.1"/>
    <property type="molecule type" value="Genomic_DNA"/>
</dbReference>
<evidence type="ECO:0000256" key="6">
    <source>
        <dbReference type="ARBA" id="ARBA00012518"/>
    </source>
</evidence>
<evidence type="ECO:0000256" key="16">
    <source>
        <dbReference type="ARBA" id="ARBA00023306"/>
    </source>
</evidence>
<accession>K6Z9E7</accession>
<dbReference type="Gene3D" id="3.90.78.10">
    <property type="entry name" value="UDP-N-acetylenolpyruvoylglucosamine reductase, C-terminal domain"/>
    <property type="match status" value="1"/>
</dbReference>
<comment type="cofactor">
    <cofactor evidence="1 20">
        <name>FAD</name>
        <dbReference type="ChEBI" id="CHEBI:57692"/>
    </cofactor>
</comment>
<dbReference type="Pfam" id="PF02873">
    <property type="entry name" value="MurB_C"/>
    <property type="match status" value="1"/>
</dbReference>
<evidence type="ECO:0000256" key="18">
    <source>
        <dbReference type="ARBA" id="ARBA00031026"/>
    </source>
</evidence>
<dbReference type="Gene3D" id="3.30.43.10">
    <property type="entry name" value="Uridine Diphospho-n-acetylenolpyruvylglucosamine Reductase, domain 2"/>
    <property type="match status" value="1"/>
</dbReference>
<keyword evidence="9 20" id="KW-0132">Cell division</keyword>
<evidence type="ECO:0000256" key="20">
    <source>
        <dbReference type="HAMAP-Rule" id="MF_00037"/>
    </source>
</evidence>
<comment type="caution">
    <text evidence="22">The sequence shown here is derived from an EMBL/GenBank/DDBJ whole genome shotgun (WGS) entry which is preliminary data.</text>
</comment>
<dbReference type="GO" id="GO:0071949">
    <property type="term" value="F:FAD binding"/>
    <property type="evidence" value="ECO:0007669"/>
    <property type="project" value="InterPro"/>
</dbReference>
<evidence type="ECO:0000256" key="19">
    <source>
        <dbReference type="ARBA" id="ARBA00048914"/>
    </source>
</evidence>
<evidence type="ECO:0000256" key="17">
    <source>
        <dbReference type="ARBA" id="ARBA00023316"/>
    </source>
</evidence>
<dbReference type="InterPro" id="IPR016167">
    <property type="entry name" value="FAD-bd_PCMH_sub1"/>
</dbReference>
<feature type="active site" description="Proton donor" evidence="20">
    <location>
        <position position="200"/>
    </location>
</feature>
<dbReference type="EC" id="1.3.1.98" evidence="6 20"/>
<comment type="pathway">
    <text evidence="4 20">Cell wall biogenesis; peptidoglycan biosynthesis.</text>
</comment>
<dbReference type="InterPro" id="IPR016169">
    <property type="entry name" value="FAD-bd_PCMH_sub2"/>
</dbReference>
<dbReference type="InterPro" id="IPR016166">
    <property type="entry name" value="FAD-bd_PCMH"/>
</dbReference>
<dbReference type="InterPro" id="IPR036318">
    <property type="entry name" value="FAD-bd_PCMH-like_sf"/>
</dbReference>
<dbReference type="GO" id="GO:0071555">
    <property type="term" value="P:cell wall organization"/>
    <property type="evidence" value="ECO:0007669"/>
    <property type="project" value="UniProtKB-KW"/>
</dbReference>
<feature type="active site" evidence="20">
    <location>
        <position position="132"/>
    </location>
</feature>
<dbReference type="HAMAP" id="MF_00037">
    <property type="entry name" value="MurB"/>
    <property type="match status" value="1"/>
</dbReference>
<dbReference type="InterPro" id="IPR011601">
    <property type="entry name" value="MurB_C"/>
</dbReference>
<protein>
    <recommendedName>
        <fullName evidence="7 20">UDP-N-acetylenolpyruvoylglucosamine reductase</fullName>
        <ecNumber evidence="6 20">1.3.1.98</ecNumber>
    </recommendedName>
    <alternativeName>
        <fullName evidence="18 20">UDP-N-acetylmuramate dehydrogenase</fullName>
    </alternativeName>
</protein>
<gene>
    <name evidence="20 22" type="primary">murB</name>
    <name evidence="22" type="ORF">GARC_3112</name>
</gene>
<dbReference type="STRING" id="493475.GARC_3112"/>
<evidence type="ECO:0000256" key="1">
    <source>
        <dbReference type="ARBA" id="ARBA00001974"/>
    </source>
</evidence>
<dbReference type="SUPFAM" id="SSF56176">
    <property type="entry name" value="FAD-binding/transporter-associated domain-like"/>
    <property type="match status" value="1"/>
</dbReference>
<evidence type="ECO:0000256" key="14">
    <source>
        <dbReference type="ARBA" id="ARBA00022984"/>
    </source>
</evidence>
<keyword evidence="23" id="KW-1185">Reference proteome</keyword>
<dbReference type="GO" id="GO:0005829">
    <property type="term" value="C:cytosol"/>
    <property type="evidence" value="ECO:0007669"/>
    <property type="project" value="TreeGrafter"/>
</dbReference>
<evidence type="ECO:0000256" key="7">
    <source>
        <dbReference type="ARBA" id="ARBA00015188"/>
    </source>
</evidence>
<evidence type="ECO:0000256" key="2">
    <source>
        <dbReference type="ARBA" id="ARBA00003921"/>
    </source>
</evidence>
<evidence type="ECO:0000256" key="10">
    <source>
        <dbReference type="ARBA" id="ARBA00022630"/>
    </source>
</evidence>
<dbReference type="GO" id="GO:0009252">
    <property type="term" value="P:peptidoglycan biosynthetic process"/>
    <property type="evidence" value="ECO:0007669"/>
    <property type="project" value="UniProtKB-UniRule"/>
</dbReference>
<comment type="function">
    <text evidence="2 20">Cell wall formation.</text>
</comment>
<evidence type="ECO:0000256" key="15">
    <source>
        <dbReference type="ARBA" id="ARBA00023002"/>
    </source>
</evidence>
<organism evidence="22 23">
    <name type="scientific">Paraglaciecola arctica BSs20135</name>
    <dbReference type="NCBI Taxonomy" id="493475"/>
    <lineage>
        <taxon>Bacteria</taxon>
        <taxon>Pseudomonadati</taxon>
        <taxon>Pseudomonadota</taxon>
        <taxon>Gammaproteobacteria</taxon>
        <taxon>Alteromonadales</taxon>
        <taxon>Alteromonadaceae</taxon>
        <taxon>Paraglaciecola</taxon>
    </lineage>
</organism>
<dbReference type="NCBIfam" id="NF000755">
    <property type="entry name" value="PRK00046.1"/>
    <property type="match status" value="1"/>
</dbReference>
<comment type="subcellular location">
    <subcellularLocation>
        <location evidence="3 20">Cytoplasm</location>
    </subcellularLocation>
</comment>
<keyword evidence="8 20" id="KW-0963">Cytoplasm</keyword>
<dbReference type="GO" id="GO:0051301">
    <property type="term" value="P:cell division"/>
    <property type="evidence" value="ECO:0007669"/>
    <property type="project" value="UniProtKB-KW"/>
</dbReference>
<comment type="similarity">
    <text evidence="5 20">Belongs to the MurB family.</text>
</comment>
<evidence type="ECO:0000256" key="4">
    <source>
        <dbReference type="ARBA" id="ARBA00004752"/>
    </source>
</evidence>
<dbReference type="AlphaFoldDB" id="K6Z9E7"/>
<keyword evidence="14 20" id="KW-0573">Peptidoglycan synthesis</keyword>
<proteinExistence type="inferred from homology"/>
<name>K6Z9E7_9ALTE</name>
<keyword evidence="17 20" id="KW-0961">Cell wall biogenesis/degradation</keyword>
<dbReference type="InterPro" id="IPR036635">
    <property type="entry name" value="MurB_C_sf"/>
</dbReference>
<dbReference type="InterPro" id="IPR003170">
    <property type="entry name" value="MurB"/>
</dbReference>
<dbReference type="SUPFAM" id="SSF56194">
    <property type="entry name" value="Uridine diphospho-N-Acetylenolpyruvylglucosamine reductase, MurB, C-terminal domain"/>
    <property type="match status" value="1"/>
</dbReference>
<feature type="active site" evidence="20">
    <location>
        <position position="296"/>
    </location>
</feature>
<dbReference type="UniPathway" id="UPA00219"/>
<evidence type="ECO:0000256" key="13">
    <source>
        <dbReference type="ARBA" id="ARBA00022960"/>
    </source>
</evidence>
<keyword evidence="11 20" id="KW-0274">FAD</keyword>
<evidence type="ECO:0000256" key="8">
    <source>
        <dbReference type="ARBA" id="ARBA00022490"/>
    </source>
</evidence>
<dbReference type="Proteomes" id="UP000006327">
    <property type="component" value="Unassembled WGS sequence"/>
</dbReference>
<dbReference type="InterPro" id="IPR006094">
    <property type="entry name" value="Oxid_FAD_bind_N"/>
</dbReference>
<dbReference type="GO" id="GO:0008762">
    <property type="term" value="F:UDP-N-acetylmuramate dehydrogenase activity"/>
    <property type="evidence" value="ECO:0007669"/>
    <property type="project" value="UniProtKB-UniRule"/>
</dbReference>
<evidence type="ECO:0000259" key="21">
    <source>
        <dbReference type="PROSITE" id="PS51387"/>
    </source>
</evidence>
<evidence type="ECO:0000256" key="5">
    <source>
        <dbReference type="ARBA" id="ARBA00010485"/>
    </source>
</evidence>
<dbReference type="eggNOG" id="COG0812">
    <property type="taxonomic scope" value="Bacteria"/>
</dbReference>
<feature type="domain" description="FAD-binding PCMH-type" evidence="21">
    <location>
        <begin position="1"/>
        <end position="156"/>
    </location>
</feature>
<dbReference type="Pfam" id="PF01565">
    <property type="entry name" value="FAD_binding_4"/>
    <property type="match status" value="1"/>
</dbReference>
<dbReference type="Gene3D" id="3.30.465.10">
    <property type="match status" value="1"/>
</dbReference>
<evidence type="ECO:0000256" key="9">
    <source>
        <dbReference type="ARBA" id="ARBA00022618"/>
    </source>
</evidence>
<evidence type="ECO:0000256" key="12">
    <source>
        <dbReference type="ARBA" id="ARBA00022857"/>
    </source>
</evidence>
<keyword evidence="16 20" id="KW-0131">Cell cycle</keyword>
<reference evidence="22 23" key="1">
    <citation type="journal article" date="2017" name="Antonie Van Leeuwenhoek">
        <title>Rhizobium rhizosphaerae sp. nov., a novel species isolated from rice rhizosphere.</title>
        <authorList>
            <person name="Zhao J.J."/>
            <person name="Zhang J."/>
            <person name="Zhang R.J."/>
            <person name="Zhang C.W."/>
            <person name="Yin H.Q."/>
            <person name="Zhang X.X."/>
        </authorList>
    </citation>
    <scope>NUCLEOTIDE SEQUENCE [LARGE SCALE GENOMIC DNA]</scope>
    <source>
        <strain evidence="22 23">BSs20135</strain>
    </source>
</reference>
<keyword evidence="15 20" id="KW-0560">Oxidoreductase</keyword>
<dbReference type="NCBIfam" id="TIGR00179">
    <property type="entry name" value="murB"/>
    <property type="match status" value="1"/>
</dbReference>
<keyword evidence="13 20" id="KW-0133">Cell shape</keyword>
<evidence type="ECO:0000256" key="11">
    <source>
        <dbReference type="ARBA" id="ARBA00022827"/>
    </source>
</evidence>
<comment type="catalytic activity">
    <reaction evidence="19 20">
        <text>UDP-N-acetyl-alpha-D-muramate + NADP(+) = UDP-N-acetyl-3-O-(1-carboxyvinyl)-alpha-D-glucosamine + NADPH + H(+)</text>
        <dbReference type="Rhea" id="RHEA:12248"/>
        <dbReference type="ChEBI" id="CHEBI:15378"/>
        <dbReference type="ChEBI" id="CHEBI:57783"/>
        <dbReference type="ChEBI" id="CHEBI:58349"/>
        <dbReference type="ChEBI" id="CHEBI:68483"/>
        <dbReference type="ChEBI" id="CHEBI:70757"/>
        <dbReference type="EC" id="1.3.1.98"/>
    </reaction>
</comment>
<dbReference type="PANTHER" id="PTHR21071:SF4">
    <property type="entry name" value="UDP-N-ACETYLENOLPYRUVOYLGLUCOSAMINE REDUCTASE"/>
    <property type="match status" value="1"/>
</dbReference>
<keyword evidence="12 20" id="KW-0521">NADP</keyword>
<dbReference type="GO" id="GO:0008360">
    <property type="term" value="P:regulation of cell shape"/>
    <property type="evidence" value="ECO:0007669"/>
    <property type="project" value="UniProtKB-KW"/>
</dbReference>
<evidence type="ECO:0000313" key="22">
    <source>
        <dbReference type="EMBL" id="GAC20075.1"/>
    </source>
</evidence>
<keyword evidence="10 20" id="KW-0285">Flavoprotein</keyword>
<evidence type="ECO:0000256" key="3">
    <source>
        <dbReference type="ARBA" id="ARBA00004496"/>
    </source>
</evidence>
<sequence length="308" mass="34151">MDDLPTLLSELDTPVFYILGEGSNTVFLEDYRGTVIKPAFMGIDLSHSDTHYRLKVGSGENWHQLVLWCMQHQIYGLENLALIPGTVGAAPIQNIGAYGVEIAQLIERVDYYDLKEKRHKSLGSDGCEFAYRDSVFKKRLADQVVITSVTFAIPKSWKGITYYGELKLLSMPSAMDIFNKVVEVRQNKLPDPAKIGNAGSFFKNPIVCKNLFRQLQQTWPAIPSYLVDADKVKVPAAWLIDQLGFKGEKIGGIGCHPNQALVLTNDGSGTGEQLLQLARDIKAAVLKEFSIVLENEVRLIGKNGPVVL</sequence>
<dbReference type="PANTHER" id="PTHR21071">
    <property type="entry name" value="UDP-N-ACETYLENOLPYRUVOYLGLUCOSAMINE REDUCTASE"/>
    <property type="match status" value="1"/>
</dbReference>
<evidence type="ECO:0000313" key="23">
    <source>
        <dbReference type="Proteomes" id="UP000006327"/>
    </source>
</evidence>
<dbReference type="PROSITE" id="PS51387">
    <property type="entry name" value="FAD_PCMH"/>
    <property type="match status" value="1"/>
</dbReference>